<dbReference type="AlphaFoldDB" id="J0CTN7"/>
<dbReference type="KEGG" id="adl:AURDEDRAFT_76766"/>
<dbReference type="GO" id="GO:0000978">
    <property type="term" value="F:RNA polymerase II cis-regulatory region sequence-specific DNA binding"/>
    <property type="evidence" value="ECO:0007669"/>
    <property type="project" value="TreeGrafter"/>
</dbReference>
<keyword evidence="2 4" id="KW-0863">Zinc-finger</keyword>
<accession>J0CTN7</accession>
<dbReference type="PROSITE" id="PS50157">
    <property type="entry name" value="ZINC_FINGER_C2H2_2"/>
    <property type="match status" value="1"/>
</dbReference>
<proteinExistence type="predicted"/>
<dbReference type="EMBL" id="JH688116">
    <property type="protein sequence ID" value="EJD33691.1"/>
    <property type="molecule type" value="Genomic_DNA"/>
</dbReference>
<dbReference type="Pfam" id="PF00096">
    <property type="entry name" value="zf-C2H2"/>
    <property type="match status" value="1"/>
</dbReference>
<dbReference type="Gene3D" id="3.30.160.60">
    <property type="entry name" value="Classic Zinc Finger"/>
    <property type="match status" value="2"/>
</dbReference>
<dbReference type="GO" id="GO:0000981">
    <property type="term" value="F:DNA-binding transcription factor activity, RNA polymerase II-specific"/>
    <property type="evidence" value="ECO:0007669"/>
    <property type="project" value="TreeGrafter"/>
</dbReference>
<evidence type="ECO:0000256" key="4">
    <source>
        <dbReference type="PROSITE-ProRule" id="PRU00042"/>
    </source>
</evidence>
<evidence type="ECO:0000313" key="6">
    <source>
        <dbReference type="EMBL" id="EJD33691.1"/>
    </source>
</evidence>
<keyword evidence="3" id="KW-0862">Zinc</keyword>
<dbReference type="InterPro" id="IPR036236">
    <property type="entry name" value="Znf_C2H2_sf"/>
</dbReference>
<dbReference type="Proteomes" id="UP000006514">
    <property type="component" value="Unassembled WGS sequence"/>
</dbReference>
<evidence type="ECO:0000256" key="2">
    <source>
        <dbReference type="ARBA" id="ARBA00022771"/>
    </source>
</evidence>
<dbReference type="PANTHER" id="PTHR23235">
    <property type="entry name" value="KRUEPPEL-LIKE TRANSCRIPTION FACTOR"/>
    <property type="match status" value="1"/>
</dbReference>
<dbReference type="InterPro" id="IPR013087">
    <property type="entry name" value="Znf_C2H2_type"/>
</dbReference>
<keyword evidence="7" id="KW-1185">Reference proteome</keyword>
<dbReference type="FunFam" id="3.30.160.60:FF:000182">
    <property type="entry name" value="zinc finger protein 366"/>
    <property type="match status" value="1"/>
</dbReference>
<protein>
    <recommendedName>
        <fullName evidence="5">C2H2-type domain-containing protein</fullName>
    </recommendedName>
</protein>
<evidence type="ECO:0000313" key="7">
    <source>
        <dbReference type="Proteomes" id="UP000006514"/>
    </source>
</evidence>
<gene>
    <name evidence="6" type="ORF">AURDEDRAFT_76766</name>
</gene>
<dbReference type="PANTHER" id="PTHR23235:SF120">
    <property type="entry name" value="KRUPPEL-LIKE FACTOR 15"/>
    <property type="match status" value="1"/>
</dbReference>
<dbReference type="OrthoDB" id="8922241at2759"/>
<feature type="domain" description="C2H2-type" evidence="5">
    <location>
        <begin position="7"/>
        <end position="34"/>
    </location>
</feature>
<dbReference type="SUPFAM" id="SSF57667">
    <property type="entry name" value="beta-beta-alpha zinc fingers"/>
    <property type="match status" value="1"/>
</dbReference>
<dbReference type="PROSITE" id="PS00028">
    <property type="entry name" value="ZINC_FINGER_C2H2_1"/>
    <property type="match status" value="1"/>
</dbReference>
<dbReference type="GO" id="GO:0008270">
    <property type="term" value="F:zinc ion binding"/>
    <property type="evidence" value="ECO:0007669"/>
    <property type="project" value="UniProtKB-KW"/>
</dbReference>
<organism evidence="6 7">
    <name type="scientific">Auricularia subglabra (strain TFB-10046 / SS5)</name>
    <name type="common">White-rot fungus</name>
    <name type="synonym">Auricularia delicata (strain TFB10046)</name>
    <dbReference type="NCBI Taxonomy" id="717982"/>
    <lineage>
        <taxon>Eukaryota</taxon>
        <taxon>Fungi</taxon>
        <taxon>Dikarya</taxon>
        <taxon>Basidiomycota</taxon>
        <taxon>Agaricomycotina</taxon>
        <taxon>Agaricomycetes</taxon>
        <taxon>Auriculariales</taxon>
        <taxon>Auriculariaceae</taxon>
        <taxon>Auricularia</taxon>
    </lineage>
</organism>
<name>J0CTN7_AURST</name>
<evidence type="ECO:0000259" key="5">
    <source>
        <dbReference type="PROSITE" id="PS50157"/>
    </source>
</evidence>
<evidence type="ECO:0000256" key="3">
    <source>
        <dbReference type="ARBA" id="ARBA00022833"/>
    </source>
</evidence>
<keyword evidence="1" id="KW-0479">Metal-binding</keyword>
<sequence length="98" mass="11671">MCHCKIYTCDRCPKSFTRSHALVRHSHIHTGERPFRCDGCAKTYTRSDERAKHWNYFPRCEDAHMQSVYGTDEWKRLTKLRARRLRGRQNRGEGDSRG</sequence>
<evidence type="ECO:0000256" key="1">
    <source>
        <dbReference type="ARBA" id="ARBA00022723"/>
    </source>
</evidence>
<reference evidence="7" key="1">
    <citation type="journal article" date="2012" name="Science">
        <title>The Paleozoic origin of enzymatic lignin decomposition reconstructed from 31 fungal genomes.</title>
        <authorList>
            <person name="Floudas D."/>
            <person name="Binder M."/>
            <person name="Riley R."/>
            <person name="Barry K."/>
            <person name="Blanchette R.A."/>
            <person name="Henrissat B."/>
            <person name="Martinez A.T."/>
            <person name="Otillar R."/>
            <person name="Spatafora J.W."/>
            <person name="Yadav J.S."/>
            <person name="Aerts A."/>
            <person name="Benoit I."/>
            <person name="Boyd A."/>
            <person name="Carlson A."/>
            <person name="Copeland A."/>
            <person name="Coutinho P.M."/>
            <person name="de Vries R.P."/>
            <person name="Ferreira P."/>
            <person name="Findley K."/>
            <person name="Foster B."/>
            <person name="Gaskell J."/>
            <person name="Glotzer D."/>
            <person name="Gorecki P."/>
            <person name="Heitman J."/>
            <person name="Hesse C."/>
            <person name="Hori C."/>
            <person name="Igarashi K."/>
            <person name="Jurgens J.A."/>
            <person name="Kallen N."/>
            <person name="Kersten P."/>
            <person name="Kohler A."/>
            <person name="Kuees U."/>
            <person name="Kumar T.K.A."/>
            <person name="Kuo A."/>
            <person name="LaButti K."/>
            <person name="Larrondo L.F."/>
            <person name="Lindquist E."/>
            <person name="Ling A."/>
            <person name="Lombard V."/>
            <person name="Lucas S."/>
            <person name="Lundell T."/>
            <person name="Martin R."/>
            <person name="McLaughlin D.J."/>
            <person name="Morgenstern I."/>
            <person name="Morin E."/>
            <person name="Murat C."/>
            <person name="Nagy L.G."/>
            <person name="Nolan M."/>
            <person name="Ohm R.A."/>
            <person name="Patyshakuliyeva A."/>
            <person name="Rokas A."/>
            <person name="Ruiz-Duenas F.J."/>
            <person name="Sabat G."/>
            <person name="Salamov A."/>
            <person name="Samejima M."/>
            <person name="Schmutz J."/>
            <person name="Slot J.C."/>
            <person name="St John F."/>
            <person name="Stenlid J."/>
            <person name="Sun H."/>
            <person name="Sun S."/>
            <person name="Syed K."/>
            <person name="Tsang A."/>
            <person name="Wiebenga A."/>
            <person name="Young D."/>
            <person name="Pisabarro A."/>
            <person name="Eastwood D.C."/>
            <person name="Martin F."/>
            <person name="Cullen D."/>
            <person name="Grigoriev I.V."/>
            <person name="Hibbett D.S."/>
        </authorList>
    </citation>
    <scope>NUCLEOTIDE SEQUENCE [LARGE SCALE GENOMIC DNA]</scope>
    <source>
        <strain evidence="7">TFB10046</strain>
    </source>
</reference>
<dbReference type="InParanoid" id="J0CTN7"/>